<dbReference type="Proteomes" id="UP000241690">
    <property type="component" value="Unassembled WGS sequence"/>
</dbReference>
<sequence>MTPSFARANGAFPDEQRTKTDLPAFGGAVAASPLFRHVKVQIRDAKAVRFFLFLWPSSRDRDPWKRLGRPCVLLSMLPCIFRPCRFRRSFFLCTHHRKSRDFALRWFSRLRSPRTWTLPLLSLPGRGSPIGSLASGSSLVGFEPCACGRPPPFLHGISALFREPFVFFGHEPCLDVSRGVSTQFLCRGMQHGYNE</sequence>
<name>A0A2T4AI37_TRIHA</name>
<keyword evidence="2" id="KW-1185">Reference proteome</keyword>
<gene>
    <name evidence="1" type="ORF">M431DRAFT_385925</name>
</gene>
<proteinExistence type="predicted"/>
<reference evidence="1 2" key="1">
    <citation type="submission" date="2016-07" db="EMBL/GenBank/DDBJ databases">
        <title>Multiple horizontal gene transfer events from other fungi enriched the ability of initially mycotrophic Trichoderma (Ascomycota) to feed on dead plant biomass.</title>
        <authorList>
            <consortium name="DOE Joint Genome Institute"/>
            <person name="Aerts A."/>
            <person name="Atanasova L."/>
            <person name="Chenthamara K."/>
            <person name="Zhang J."/>
            <person name="Grujic M."/>
            <person name="Henrissat B."/>
            <person name="Kuo A."/>
            <person name="Salamov A."/>
            <person name="Lipzen A."/>
            <person name="Labutti K."/>
            <person name="Barry K."/>
            <person name="Miao Y."/>
            <person name="Rahimi M.J."/>
            <person name="Shen Q."/>
            <person name="Grigoriev I.V."/>
            <person name="Kubicek C.P."/>
            <person name="Druzhinina I.S."/>
        </authorList>
    </citation>
    <scope>NUCLEOTIDE SEQUENCE [LARGE SCALE GENOMIC DNA]</scope>
    <source>
        <strain evidence="1 2">CBS 226.95</strain>
    </source>
</reference>
<protein>
    <submittedName>
        <fullName evidence="1">Uncharacterized protein</fullName>
    </submittedName>
</protein>
<evidence type="ECO:0000313" key="2">
    <source>
        <dbReference type="Proteomes" id="UP000241690"/>
    </source>
</evidence>
<evidence type="ECO:0000313" key="1">
    <source>
        <dbReference type="EMBL" id="PTB56754.1"/>
    </source>
</evidence>
<accession>A0A2T4AI37</accession>
<dbReference type="EMBL" id="KZ679678">
    <property type="protein sequence ID" value="PTB56754.1"/>
    <property type="molecule type" value="Genomic_DNA"/>
</dbReference>
<dbReference type="AlphaFoldDB" id="A0A2T4AI37"/>
<dbReference type="GeneID" id="36623318"/>
<organism evidence="1 2">
    <name type="scientific">Trichoderma harzianum CBS 226.95</name>
    <dbReference type="NCBI Taxonomy" id="983964"/>
    <lineage>
        <taxon>Eukaryota</taxon>
        <taxon>Fungi</taxon>
        <taxon>Dikarya</taxon>
        <taxon>Ascomycota</taxon>
        <taxon>Pezizomycotina</taxon>
        <taxon>Sordariomycetes</taxon>
        <taxon>Hypocreomycetidae</taxon>
        <taxon>Hypocreales</taxon>
        <taxon>Hypocreaceae</taxon>
        <taxon>Trichoderma</taxon>
    </lineage>
</organism>
<dbReference type="RefSeq" id="XP_024776431.1">
    <property type="nucleotide sequence ID" value="XM_024914752.1"/>
</dbReference>